<dbReference type="GO" id="GO:0005840">
    <property type="term" value="C:ribosome"/>
    <property type="evidence" value="ECO:0007669"/>
    <property type="project" value="UniProtKB-KW"/>
</dbReference>
<name>A0A1Q9DF72_SYMMI</name>
<dbReference type="Pfam" id="PF00428">
    <property type="entry name" value="Ribosomal_60s"/>
    <property type="match status" value="1"/>
</dbReference>
<evidence type="ECO:0000313" key="4">
    <source>
        <dbReference type="EMBL" id="OLP93837.1"/>
    </source>
</evidence>
<dbReference type="EMBL" id="LSRX01000567">
    <property type="protein sequence ID" value="OLP93837.1"/>
    <property type="molecule type" value="Genomic_DNA"/>
</dbReference>
<dbReference type="GO" id="GO:1990904">
    <property type="term" value="C:ribonucleoprotein complex"/>
    <property type="evidence" value="ECO:0007669"/>
    <property type="project" value="UniProtKB-KW"/>
</dbReference>
<evidence type="ECO:0000256" key="1">
    <source>
        <dbReference type="ARBA" id="ARBA00005436"/>
    </source>
</evidence>
<keyword evidence="3" id="KW-0687">Ribonucleoprotein</keyword>
<dbReference type="OrthoDB" id="1227494at2759"/>
<gene>
    <name evidence="4" type="primary">RPLP2</name>
    <name evidence="4" type="ORF">AK812_SmicGene24234</name>
</gene>
<protein>
    <submittedName>
        <fullName evidence="4">60S acidic ribosomal protein P2</fullName>
    </submittedName>
</protein>
<dbReference type="Proteomes" id="UP000186817">
    <property type="component" value="Unassembled WGS sequence"/>
</dbReference>
<organism evidence="4 5">
    <name type="scientific">Symbiodinium microadriaticum</name>
    <name type="common">Dinoflagellate</name>
    <name type="synonym">Zooxanthella microadriatica</name>
    <dbReference type="NCBI Taxonomy" id="2951"/>
    <lineage>
        <taxon>Eukaryota</taxon>
        <taxon>Sar</taxon>
        <taxon>Alveolata</taxon>
        <taxon>Dinophyceae</taxon>
        <taxon>Suessiales</taxon>
        <taxon>Symbiodiniaceae</taxon>
        <taxon>Symbiodinium</taxon>
    </lineage>
</organism>
<dbReference type="InterPro" id="IPR038716">
    <property type="entry name" value="P1/P2_N_sf"/>
</dbReference>
<comment type="caution">
    <text evidence="4">The sequence shown here is derived from an EMBL/GenBank/DDBJ whole genome shotgun (WGS) entry which is preliminary data.</text>
</comment>
<evidence type="ECO:0000256" key="3">
    <source>
        <dbReference type="ARBA" id="ARBA00023274"/>
    </source>
</evidence>
<dbReference type="AlphaFoldDB" id="A0A1Q9DF72"/>
<evidence type="ECO:0000313" key="5">
    <source>
        <dbReference type="Proteomes" id="UP000186817"/>
    </source>
</evidence>
<accession>A0A1Q9DF72</accession>
<keyword evidence="2 4" id="KW-0689">Ribosomal protein</keyword>
<proteinExistence type="inferred from homology"/>
<reference evidence="4 5" key="1">
    <citation type="submission" date="2016-02" db="EMBL/GenBank/DDBJ databases">
        <title>Genome analysis of coral dinoflagellate symbionts highlights evolutionary adaptations to a symbiotic lifestyle.</title>
        <authorList>
            <person name="Aranda M."/>
            <person name="Li Y."/>
            <person name="Liew Y.J."/>
            <person name="Baumgarten S."/>
            <person name="Simakov O."/>
            <person name="Wilson M."/>
            <person name="Piel J."/>
            <person name="Ashoor H."/>
            <person name="Bougouffa S."/>
            <person name="Bajic V.B."/>
            <person name="Ryu T."/>
            <person name="Ravasi T."/>
            <person name="Bayer T."/>
            <person name="Micklem G."/>
            <person name="Kim H."/>
            <person name="Bhak J."/>
            <person name="Lajeunesse T.C."/>
            <person name="Voolstra C.R."/>
        </authorList>
    </citation>
    <scope>NUCLEOTIDE SEQUENCE [LARGE SCALE GENOMIC DNA]</scope>
    <source>
        <strain evidence="4 5">CCMP2467</strain>
    </source>
</reference>
<dbReference type="FunFam" id="1.10.10.1410:FF:000002">
    <property type="entry name" value="60S acidic ribosomal protein P2"/>
    <property type="match status" value="1"/>
</dbReference>
<evidence type="ECO:0000256" key="2">
    <source>
        <dbReference type="ARBA" id="ARBA00022980"/>
    </source>
</evidence>
<keyword evidence="5" id="KW-1185">Reference proteome</keyword>
<comment type="similarity">
    <text evidence="1">Belongs to the eukaryotic ribosomal protein P1/P2 family.</text>
</comment>
<sequence>MSFLWGAGESPSAADIKSILEAGGISYEDEMIDRVIERMEGKQAHELISEGFGKFAACGGGGGGGGGGGVVGSLRCSPQRWRFGEL</sequence>
<dbReference type="Gene3D" id="1.10.10.1410">
    <property type="match status" value="1"/>
</dbReference>